<accession>A0A9P3LDM2</accession>
<evidence type="ECO:0000313" key="4">
    <source>
        <dbReference type="EMBL" id="GJE90714.1"/>
    </source>
</evidence>
<feature type="region of interest" description="Disordered" evidence="1">
    <location>
        <begin position="429"/>
        <end position="451"/>
    </location>
</feature>
<name>A0A9P3LDM2_9APHY</name>
<gene>
    <name evidence="4" type="ORF">PsYK624_068580</name>
</gene>
<dbReference type="EMBL" id="BPQB01000018">
    <property type="protein sequence ID" value="GJE90714.1"/>
    <property type="molecule type" value="Genomic_DNA"/>
</dbReference>
<protein>
    <recommendedName>
        <fullName evidence="3">FAS1 domain-containing protein</fullName>
    </recommendedName>
</protein>
<dbReference type="Pfam" id="PF02469">
    <property type="entry name" value="Fasciclin"/>
    <property type="match status" value="2"/>
</dbReference>
<dbReference type="InterPro" id="IPR000782">
    <property type="entry name" value="FAS1_domain"/>
</dbReference>
<dbReference type="GO" id="GO:0005615">
    <property type="term" value="C:extracellular space"/>
    <property type="evidence" value="ECO:0007669"/>
    <property type="project" value="TreeGrafter"/>
</dbReference>
<organism evidence="4 5">
    <name type="scientific">Phanerochaete sordida</name>
    <dbReference type="NCBI Taxonomy" id="48140"/>
    <lineage>
        <taxon>Eukaryota</taxon>
        <taxon>Fungi</taxon>
        <taxon>Dikarya</taxon>
        <taxon>Basidiomycota</taxon>
        <taxon>Agaricomycotina</taxon>
        <taxon>Agaricomycetes</taxon>
        <taxon>Polyporales</taxon>
        <taxon>Phanerochaetaceae</taxon>
        <taxon>Phanerochaete</taxon>
    </lineage>
</organism>
<feature type="transmembrane region" description="Helical" evidence="2">
    <location>
        <begin position="373"/>
        <end position="396"/>
    </location>
</feature>
<dbReference type="OrthoDB" id="286301at2759"/>
<feature type="domain" description="FAS1" evidence="3">
    <location>
        <begin position="1"/>
        <end position="168"/>
    </location>
</feature>
<feature type="compositionally biased region" description="Low complexity" evidence="1">
    <location>
        <begin position="314"/>
        <end position="359"/>
    </location>
</feature>
<dbReference type="SUPFAM" id="SSF82153">
    <property type="entry name" value="FAS1 domain"/>
    <property type="match status" value="2"/>
</dbReference>
<evidence type="ECO:0000259" key="3">
    <source>
        <dbReference type="PROSITE" id="PS50213"/>
    </source>
</evidence>
<keyword evidence="2" id="KW-0812">Transmembrane</keyword>
<proteinExistence type="predicted"/>
<evidence type="ECO:0000313" key="5">
    <source>
        <dbReference type="Proteomes" id="UP000703269"/>
    </source>
</evidence>
<comment type="caution">
    <text evidence="4">The sequence shown here is derived from an EMBL/GenBank/DDBJ whole genome shotgun (WGS) entry which is preliminary data.</text>
</comment>
<keyword evidence="2" id="KW-1133">Transmembrane helix</keyword>
<sequence>MSPVVLAQAGTYFGHFIDQMNAEGYTNFTAWVHEVGADTPTSPFFQTINSVPSYTLFIPDNDAFANPSANFYPGVYQNNNPIFLAALLNYHLLPGTWLQSQLGSGYNHTILPTTMQADPPTLPAGVPQPLACGSTARGFEVYNQRTPTAVLRTFEFDDMLVNVVPAVLAPPPPYDAVAASMGLAQFEALRTAAGALSPALAGGGLTLFVPSDDAFAAANASGALAGADPKDVYNDHAMFGQSIWSTLFSAGTYATASGAAYELGTGAQGYTVTLHGVTANIVQADVLLTNGVVHVIDRVLVAAPAAGAAGNGADGPVVGPSPTSSTATTPTSGSSVGSTSESGSGAATSPTSASTGLAASSAPPAAHAITPGVIVAIVAIAAVLLAVPLTLLYVVLARRRRARRRGSHASVFDLPSPALRTEPFYAHASAGSVGTPRELRPPRAYGESTVSSVSLPPEAKVMPEKVDGPFNVHGLRAYTDADAAAPPSIVIPTEVVDQIVQQLARRIDRERERAPAPPPGLEAVPDDAPPLYESPPPRLNIIFDHERNEEV</sequence>
<feature type="region of interest" description="Disordered" evidence="1">
    <location>
        <begin position="509"/>
        <end position="551"/>
    </location>
</feature>
<dbReference type="Proteomes" id="UP000703269">
    <property type="component" value="Unassembled WGS sequence"/>
</dbReference>
<keyword evidence="2" id="KW-0472">Membrane</keyword>
<reference evidence="4 5" key="1">
    <citation type="submission" date="2021-08" db="EMBL/GenBank/DDBJ databases">
        <title>Draft Genome Sequence of Phanerochaete sordida strain YK-624.</title>
        <authorList>
            <person name="Mori T."/>
            <person name="Dohra H."/>
            <person name="Suzuki T."/>
            <person name="Kawagishi H."/>
            <person name="Hirai H."/>
        </authorList>
    </citation>
    <scope>NUCLEOTIDE SEQUENCE [LARGE SCALE GENOMIC DNA]</scope>
    <source>
        <strain evidence="4 5">YK-624</strain>
    </source>
</reference>
<dbReference type="PANTHER" id="PTHR10900">
    <property type="entry name" value="PERIOSTIN-RELATED"/>
    <property type="match status" value="1"/>
</dbReference>
<dbReference type="PANTHER" id="PTHR10900:SF77">
    <property type="entry name" value="FI19380P1"/>
    <property type="match status" value="1"/>
</dbReference>
<feature type="domain" description="FAS1" evidence="3">
    <location>
        <begin position="170"/>
        <end position="300"/>
    </location>
</feature>
<feature type="region of interest" description="Disordered" evidence="1">
    <location>
        <begin position="308"/>
        <end position="359"/>
    </location>
</feature>
<dbReference type="InterPro" id="IPR050904">
    <property type="entry name" value="Adhesion/Biosynth-related"/>
</dbReference>
<dbReference type="PROSITE" id="PS50213">
    <property type="entry name" value="FAS1"/>
    <property type="match status" value="2"/>
</dbReference>
<evidence type="ECO:0000256" key="1">
    <source>
        <dbReference type="SAM" id="MobiDB-lite"/>
    </source>
</evidence>
<keyword evidence="5" id="KW-1185">Reference proteome</keyword>
<dbReference type="AlphaFoldDB" id="A0A9P3LDM2"/>
<dbReference type="Gene3D" id="2.30.180.10">
    <property type="entry name" value="FAS1 domain"/>
    <property type="match status" value="2"/>
</dbReference>
<evidence type="ECO:0000256" key="2">
    <source>
        <dbReference type="SAM" id="Phobius"/>
    </source>
</evidence>
<dbReference type="SMART" id="SM00554">
    <property type="entry name" value="FAS1"/>
    <property type="match status" value="2"/>
</dbReference>
<dbReference type="InterPro" id="IPR036378">
    <property type="entry name" value="FAS1_dom_sf"/>
</dbReference>